<keyword evidence="7" id="KW-1185">Reference proteome</keyword>
<protein>
    <recommendedName>
        <fullName evidence="3">Ribosome maturation factor RimP</fullName>
    </recommendedName>
</protein>
<keyword evidence="1 3" id="KW-0963">Cytoplasm</keyword>
<dbReference type="GO" id="GO:0000028">
    <property type="term" value="P:ribosomal small subunit assembly"/>
    <property type="evidence" value="ECO:0007669"/>
    <property type="project" value="TreeGrafter"/>
</dbReference>
<feature type="domain" description="Ribosome maturation factor RimP C-terminal" evidence="5">
    <location>
        <begin position="93"/>
        <end position="158"/>
    </location>
</feature>
<comment type="function">
    <text evidence="3">Required for maturation of 30S ribosomal subunits.</text>
</comment>
<dbReference type="GO" id="GO:0005829">
    <property type="term" value="C:cytosol"/>
    <property type="evidence" value="ECO:0007669"/>
    <property type="project" value="TreeGrafter"/>
</dbReference>
<evidence type="ECO:0000256" key="3">
    <source>
        <dbReference type="HAMAP-Rule" id="MF_01077"/>
    </source>
</evidence>
<dbReference type="InterPro" id="IPR035956">
    <property type="entry name" value="RimP_N_sf"/>
</dbReference>
<dbReference type="GO" id="GO:0006412">
    <property type="term" value="P:translation"/>
    <property type="evidence" value="ECO:0007669"/>
    <property type="project" value="TreeGrafter"/>
</dbReference>
<evidence type="ECO:0000313" key="6">
    <source>
        <dbReference type="EMBL" id="BEQ13998.1"/>
    </source>
</evidence>
<dbReference type="InterPro" id="IPR003728">
    <property type="entry name" value="Ribosome_maturation_RimP"/>
</dbReference>
<dbReference type="SUPFAM" id="SSF74942">
    <property type="entry name" value="YhbC-like, C-terminal domain"/>
    <property type="match status" value="1"/>
</dbReference>
<gene>
    <name evidence="3 6" type="primary">rimP</name>
    <name evidence="6" type="ORF">FAK_10640</name>
</gene>
<evidence type="ECO:0000259" key="5">
    <source>
        <dbReference type="Pfam" id="PF17384"/>
    </source>
</evidence>
<dbReference type="FunFam" id="3.30.300.70:FF:000001">
    <property type="entry name" value="Ribosome maturation factor RimP"/>
    <property type="match status" value="1"/>
</dbReference>
<organism evidence="6 7">
    <name type="scientific">Desulfoferula mesophila</name>
    <dbReference type="NCBI Taxonomy" id="3058419"/>
    <lineage>
        <taxon>Bacteria</taxon>
        <taxon>Pseudomonadati</taxon>
        <taxon>Thermodesulfobacteriota</taxon>
        <taxon>Desulfarculia</taxon>
        <taxon>Desulfarculales</taxon>
        <taxon>Desulfarculaceae</taxon>
        <taxon>Desulfoferula</taxon>
    </lineage>
</organism>
<name>A0AAU9EA52_9BACT</name>
<comment type="similarity">
    <text evidence="3">Belongs to the RimP family.</text>
</comment>
<accession>A0AAU9EA52</accession>
<dbReference type="InterPro" id="IPR036847">
    <property type="entry name" value="RimP_C_sf"/>
</dbReference>
<dbReference type="Gene3D" id="3.30.300.70">
    <property type="entry name" value="RimP-like superfamily, N-terminal"/>
    <property type="match status" value="1"/>
</dbReference>
<evidence type="ECO:0000256" key="2">
    <source>
        <dbReference type="ARBA" id="ARBA00022517"/>
    </source>
</evidence>
<dbReference type="RefSeq" id="WP_338605725.1">
    <property type="nucleotide sequence ID" value="NZ_AP028679.1"/>
</dbReference>
<dbReference type="InterPro" id="IPR028989">
    <property type="entry name" value="RimP_N"/>
</dbReference>
<comment type="subcellular location">
    <subcellularLocation>
        <location evidence="3">Cytoplasm</location>
    </subcellularLocation>
</comment>
<proteinExistence type="inferred from homology"/>
<dbReference type="KEGG" id="dmp:FAK_10640"/>
<evidence type="ECO:0000256" key="1">
    <source>
        <dbReference type="ARBA" id="ARBA00022490"/>
    </source>
</evidence>
<dbReference type="InterPro" id="IPR028998">
    <property type="entry name" value="RimP_C"/>
</dbReference>
<sequence length="158" mass="17268">MEPTAPASDMEKRLGELLEPVVRSEGLVLVELSWRRERGGQVLRLCVDRPQGGVSLIECTELSRQVSDLLDVEEPIEVPYSLEVSSPGLNRKLKDPREFDLFAGRPARLVVSPPEGGTQVVQGVLKGTMGQDVLIEVKGKVKALPVAQVAKAKLDLDF</sequence>
<dbReference type="AlphaFoldDB" id="A0AAU9EA52"/>
<dbReference type="Proteomes" id="UP001366166">
    <property type="component" value="Chromosome"/>
</dbReference>
<dbReference type="HAMAP" id="MF_01077">
    <property type="entry name" value="RimP"/>
    <property type="match status" value="1"/>
</dbReference>
<evidence type="ECO:0000259" key="4">
    <source>
        <dbReference type="Pfam" id="PF02576"/>
    </source>
</evidence>
<dbReference type="EMBL" id="AP028679">
    <property type="protein sequence ID" value="BEQ13998.1"/>
    <property type="molecule type" value="Genomic_DNA"/>
</dbReference>
<keyword evidence="2 3" id="KW-0690">Ribosome biogenesis</keyword>
<dbReference type="SUPFAM" id="SSF75420">
    <property type="entry name" value="YhbC-like, N-terminal domain"/>
    <property type="match status" value="1"/>
</dbReference>
<dbReference type="Pfam" id="PF02576">
    <property type="entry name" value="RimP_N"/>
    <property type="match status" value="1"/>
</dbReference>
<dbReference type="PANTHER" id="PTHR33867:SF1">
    <property type="entry name" value="RIBOSOME MATURATION FACTOR RIMP"/>
    <property type="match status" value="1"/>
</dbReference>
<reference evidence="7" key="1">
    <citation type="journal article" date="2023" name="Arch. Microbiol.">
        <title>Desulfoferula mesophilus gen. nov. sp. nov., a mesophilic sulfate-reducing bacterium isolated from a brackish lake sediment.</title>
        <authorList>
            <person name="Watanabe T."/>
            <person name="Yabe T."/>
            <person name="Tsuji J.M."/>
            <person name="Fukui M."/>
        </authorList>
    </citation>
    <scope>NUCLEOTIDE SEQUENCE [LARGE SCALE GENOMIC DNA]</scope>
    <source>
        <strain evidence="7">12FAK</strain>
    </source>
</reference>
<dbReference type="CDD" id="cd01734">
    <property type="entry name" value="YlxS_C"/>
    <property type="match status" value="1"/>
</dbReference>
<feature type="domain" description="Ribosome maturation factor RimP N-terminal" evidence="4">
    <location>
        <begin position="17"/>
        <end position="89"/>
    </location>
</feature>
<dbReference type="Pfam" id="PF17384">
    <property type="entry name" value="DUF150_C"/>
    <property type="match status" value="1"/>
</dbReference>
<evidence type="ECO:0000313" key="7">
    <source>
        <dbReference type="Proteomes" id="UP001366166"/>
    </source>
</evidence>
<dbReference type="PANTHER" id="PTHR33867">
    <property type="entry name" value="RIBOSOME MATURATION FACTOR RIMP"/>
    <property type="match status" value="1"/>
</dbReference>